<feature type="region of interest" description="Disordered" evidence="1">
    <location>
        <begin position="110"/>
        <end position="147"/>
    </location>
</feature>
<accession>A0A1B6DK21</accession>
<evidence type="ECO:0008006" key="3">
    <source>
        <dbReference type="Google" id="ProtNLM"/>
    </source>
</evidence>
<feature type="non-terminal residue" evidence="2">
    <location>
        <position position="219"/>
    </location>
</feature>
<name>A0A1B6DK21_9HEMI</name>
<dbReference type="InterPro" id="IPR052638">
    <property type="entry name" value="PiggyBac_TE-derived"/>
</dbReference>
<evidence type="ECO:0000256" key="1">
    <source>
        <dbReference type="SAM" id="MobiDB-lite"/>
    </source>
</evidence>
<feature type="non-terminal residue" evidence="2">
    <location>
        <position position="1"/>
    </location>
</feature>
<sequence>LDDIMNLIEADSRVQSATLYISPPTNNNDSDEDSGEEDDADINHLTRHQLLANTEASVKIFDNGEVLSETISSSDISKQDSTLEHSIQNTPSVQITPTILVNNCSSDKNLLPTTSPNALSNETTSPSTESSKRKKRSVKQNVSNQTISPTVELPHEWTWETKDIQPIPEKEWSVPDWLVNYEKNPADLFELFYDDDIIKLICDYTNQYATEKGQLLVIQ</sequence>
<dbReference type="PANTHER" id="PTHR47055">
    <property type="entry name" value="DDE_TNP_1_7 DOMAIN-CONTAINING PROTEIN"/>
    <property type="match status" value="1"/>
</dbReference>
<dbReference type="AlphaFoldDB" id="A0A1B6DK21"/>
<organism evidence="2">
    <name type="scientific">Clastoptera arizonana</name>
    <name type="common">Arizona spittle bug</name>
    <dbReference type="NCBI Taxonomy" id="38151"/>
    <lineage>
        <taxon>Eukaryota</taxon>
        <taxon>Metazoa</taxon>
        <taxon>Ecdysozoa</taxon>
        <taxon>Arthropoda</taxon>
        <taxon>Hexapoda</taxon>
        <taxon>Insecta</taxon>
        <taxon>Pterygota</taxon>
        <taxon>Neoptera</taxon>
        <taxon>Paraneoptera</taxon>
        <taxon>Hemiptera</taxon>
        <taxon>Auchenorrhyncha</taxon>
        <taxon>Cercopoidea</taxon>
        <taxon>Clastopteridae</taxon>
        <taxon>Clastoptera</taxon>
    </lineage>
</organism>
<dbReference type="EMBL" id="GEDC01011254">
    <property type="protein sequence ID" value="JAS26044.1"/>
    <property type="molecule type" value="Transcribed_RNA"/>
</dbReference>
<gene>
    <name evidence="2" type="ORF">g.45889</name>
</gene>
<reference evidence="2" key="1">
    <citation type="submission" date="2015-12" db="EMBL/GenBank/DDBJ databases">
        <title>De novo transcriptome assembly of four potential Pierce s Disease insect vectors from Arizona vineyards.</title>
        <authorList>
            <person name="Tassone E.E."/>
        </authorList>
    </citation>
    <scope>NUCLEOTIDE SEQUENCE</scope>
</reference>
<dbReference type="GO" id="GO:0043565">
    <property type="term" value="F:sequence-specific DNA binding"/>
    <property type="evidence" value="ECO:0007669"/>
    <property type="project" value="TreeGrafter"/>
</dbReference>
<feature type="compositionally biased region" description="Acidic residues" evidence="1">
    <location>
        <begin position="29"/>
        <end position="39"/>
    </location>
</feature>
<protein>
    <recommendedName>
        <fullName evidence="3">PiggyBac transposable element-derived protein domain-containing protein</fullName>
    </recommendedName>
</protein>
<feature type="compositionally biased region" description="Polar residues" evidence="1">
    <location>
        <begin position="110"/>
        <end position="119"/>
    </location>
</feature>
<feature type="region of interest" description="Disordered" evidence="1">
    <location>
        <begin position="19"/>
        <end position="39"/>
    </location>
</feature>
<dbReference type="PANTHER" id="PTHR47055:SF3">
    <property type="entry name" value="PHORBOL-ESTER_DAG-TYPE DOMAIN-CONTAINING PROTEIN"/>
    <property type="match status" value="1"/>
</dbReference>
<evidence type="ECO:0000313" key="2">
    <source>
        <dbReference type="EMBL" id="JAS26044.1"/>
    </source>
</evidence>
<proteinExistence type="predicted"/>
<feature type="compositionally biased region" description="Low complexity" evidence="1">
    <location>
        <begin position="120"/>
        <end position="129"/>
    </location>
</feature>